<dbReference type="EMBL" id="FZOQ01000004">
    <property type="protein sequence ID" value="SNS27298.1"/>
    <property type="molecule type" value="Genomic_DNA"/>
</dbReference>
<sequence>MRKLWLSFKGTIPFNSKALQPAWHHLKINFIFF</sequence>
<dbReference type="AlphaFoldDB" id="A0A239D5M2"/>
<evidence type="ECO:0000313" key="1">
    <source>
        <dbReference type="EMBL" id="SNS27298.1"/>
    </source>
</evidence>
<gene>
    <name evidence="1" type="ORF">SAMN06296052_10455</name>
</gene>
<reference evidence="2" key="1">
    <citation type="submission" date="2017-06" db="EMBL/GenBank/DDBJ databases">
        <authorList>
            <person name="Varghese N."/>
            <person name="Submissions S."/>
        </authorList>
    </citation>
    <scope>NUCLEOTIDE SEQUENCE [LARGE SCALE GENOMIC DNA]</scope>
    <source>
        <strain evidence="2">NKM1</strain>
    </source>
</reference>
<organism evidence="1 2">
    <name type="scientific">Pontibacter ummariensis</name>
    <dbReference type="NCBI Taxonomy" id="1610492"/>
    <lineage>
        <taxon>Bacteria</taxon>
        <taxon>Pseudomonadati</taxon>
        <taxon>Bacteroidota</taxon>
        <taxon>Cytophagia</taxon>
        <taxon>Cytophagales</taxon>
        <taxon>Hymenobacteraceae</taxon>
        <taxon>Pontibacter</taxon>
    </lineage>
</organism>
<keyword evidence="2" id="KW-1185">Reference proteome</keyword>
<proteinExistence type="predicted"/>
<dbReference type="Proteomes" id="UP000198432">
    <property type="component" value="Unassembled WGS sequence"/>
</dbReference>
<accession>A0A239D5M2</accession>
<name>A0A239D5M2_9BACT</name>
<protein>
    <submittedName>
        <fullName evidence="1">Uncharacterized protein</fullName>
    </submittedName>
</protein>
<evidence type="ECO:0000313" key="2">
    <source>
        <dbReference type="Proteomes" id="UP000198432"/>
    </source>
</evidence>